<accession>A0A841GTI2</accession>
<evidence type="ECO:0000256" key="3">
    <source>
        <dbReference type="ARBA" id="ARBA00022827"/>
    </source>
</evidence>
<evidence type="ECO:0000256" key="6">
    <source>
        <dbReference type="ARBA" id="ARBA00023284"/>
    </source>
</evidence>
<dbReference type="EMBL" id="JACHIA010000003">
    <property type="protein sequence ID" value="MBB6069889.1"/>
    <property type="molecule type" value="Genomic_DNA"/>
</dbReference>
<comment type="cofactor">
    <cofactor evidence="8">
        <name>FAD</name>
        <dbReference type="ChEBI" id="CHEBI:57692"/>
    </cofactor>
    <text evidence="8">Binds 1 FAD per subunit.</text>
</comment>
<feature type="region of interest" description="Disordered" evidence="9">
    <location>
        <begin position="323"/>
        <end position="345"/>
    </location>
</feature>
<dbReference type="Gene3D" id="3.50.50.60">
    <property type="entry name" value="FAD/NAD(P)-binding domain"/>
    <property type="match status" value="2"/>
</dbReference>
<evidence type="ECO:0000256" key="4">
    <source>
        <dbReference type="ARBA" id="ARBA00023002"/>
    </source>
</evidence>
<dbReference type="GO" id="GO:0019430">
    <property type="term" value="P:removal of superoxide radicals"/>
    <property type="evidence" value="ECO:0007669"/>
    <property type="project" value="UniProtKB-UniRule"/>
</dbReference>
<comment type="caution">
    <text evidence="11">The sequence shown here is derived from an EMBL/GenBank/DDBJ whole genome shotgun (WGS) entry which is preliminary data.</text>
</comment>
<dbReference type="InterPro" id="IPR023753">
    <property type="entry name" value="FAD/NAD-binding_dom"/>
</dbReference>
<dbReference type="GO" id="GO:0005737">
    <property type="term" value="C:cytoplasm"/>
    <property type="evidence" value="ECO:0007669"/>
    <property type="project" value="InterPro"/>
</dbReference>
<evidence type="ECO:0000256" key="8">
    <source>
        <dbReference type="RuleBase" id="RU003881"/>
    </source>
</evidence>
<dbReference type="InterPro" id="IPR008255">
    <property type="entry name" value="Pyr_nucl-diS_OxRdtase_2_AS"/>
</dbReference>
<keyword evidence="8" id="KW-0521">NADP</keyword>
<evidence type="ECO:0000256" key="5">
    <source>
        <dbReference type="ARBA" id="ARBA00023157"/>
    </source>
</evidence>
<evidence type="ECO:0000256" key="2">
    <source>
        <dbReference type="ARBA" id="ARBA00022630"/>
    </source>
</evidence>
<dbReference type="InterPro" id="IPR036188">
    <property type="entry name" value="FAD/NAD-bd_sf"/>
</dbReference>
<dbReference type="InterPro" id="IPR005982">
    <property type="entry name" value="Thioredox_Rdtase"/>
</dbReference>
<keyword evidence="2 7" id="KW-0285">Flavoprotein</keyword>
<dbReference type="NCBIfam" id="TIGR01292">
    <property type="entry name" value="TRX_reduct"/>
    <property type="match status" value="1"/>
</dbReference>
<dbReference type="PANTHER" id="PTHR48105">
    <property type="entry name" value="THIOREDOXIN REDUCTASE 1-RELATED-RELATED"/>
    <property type="match status" value="1"/>
</dbReference>
<evidence type="ECO:0000256" key="1">
    <source>
        <dbReference type="ARBA" id="ARBA00009333"/>
    </source>
</evidence>
<name>A0A841GTI2_9BACT</name>
<reference evidence="11 12" key="1">
    <citation type="submission" date="2020-08" db="EMBL/GenBank/DDBJ databases">
        <title>Genomic Encyclopedia of Type Strains, Phase IV (KMG-IV): sequencing the most valuable type-strain genomes for metagenomic binning, comparative biology and taxonomic classification.</title>
        <authorList>
            <person name="Goeker M."/>
        </authorList>
    </citation>
    <scope>NUCLEOTIDE SEQUENCE [LARGE SCALE GENOMIC DNA]</scope>
    <source>
        <strain evidence="11 12">DSM 29007</strain>
    </source>
</reference>
<sequence>MDGNVETLVIVGSGPAAWTAAIYAARANLNPLVIEGEPSRDMIPGGQLMYTGDVENFPGFPEGISGQELPGRMKEQAERFGTRLLGENVASVDFASYPFVLTPTYSEPVRARAVIIATGARANWLGLPNELHLSMTGGGVSACAVCDGALPAFRGKRLAVVGGGDTAMEEAGYLTKYAGEVVLIHRRDSFRASKIMAERTLANPKIRVEWNTQVVEVIGEDFVTALRLEDTVTGEQREMEVGGLFVAIGHTPNTAFLQGHIDLTEHGYVQCPVPWRTVTSVPGVFAAGDVMDDYYRQAITASGTGCMAALEAERWLAHHEHIGQTPVMETGESSVAQGEELVHGD</sequence>
<dbReference type="EC" id="1.8.1.9" evidence="7"/>
<keyword evidence="4 7" id="KW-0560">Oxidoreductase</keyword>
<feature type="domain" description="FAD/NAD(P)-binding" evidence="10">
    <location>
        <begin position="8"/>
        <end position="305"/>
    </location>
</feature>
<keyword evidence="12" id="KW-1185">Reference proteome</keyword>
<dbReference type="GO" id="GO:0004791">
    <property type="term" value="F:thioredoxin-disulfide reductase (NADPH) activity"/>
    <property type="evidence" value="ECO:0007669"/>
    <property type="project" value="UniProtKB-UniRule"/>
</dbReference>
<evidence type="ECO:0000313" key="11">
    <source>
        <dbReference type="EMBL" id="MBB6069889.1"/>
    </source>
</evidence>
<dbReference type="Proteomes" id="UP000582837">
    <property type="component" value="Unassembled WGS sequence"/>
</dbReference>
<dbReference type="PRINTS" id="PR00368">
    <property type="entry name" value="FADPNR"/>
</dbReference>
<comment type="similarity">
    <text evidence="1 7">Belongs to the class-II pyridine nucleotide-disulfide oxidoreductase family.</text>
</comment>
<keyword evidence="3 7" id="KW-0274">FAD</keyword>
<evidence type="ECO:0000256" key="9">
    <source>
        <dbReference type="SAM" id="MobiDB-lite"/>
    </source>
</evidence>
<keyword evidence="6 7" id="KW-0676">Redox-active center</keyword>
<evidence type="ECO:0000259" key="10">
    <source>
        <dbReference type="Pfam" id="PF07992"/>
    </source>
</evidence>
<evidence type="ECO:0000313" key="12">
    <source>
        <dbReference type="Proteomes" id="UP000582837"/>
    </source>
</evidence>
<dbReference type="PRINTS" id="PR00469">
    <property type="entry name" value="PNDRDTASEII"/>
</dbReference>
<gene>
    <name evidence="11" type="ORF">HNQ61_001506</name>
</gene>
<proteinExistence type="inferred from homology"/>
<comment type="subunit">
    <text evidence="7">Homodimer.</text>
</comment>
<dbReference type="PROSITE" id="PS00573">
    <property type="entry name" value="PYRIDINE_REDOX_2"/>
    <property type="match status" value="1"/>
</dbReference>
<dbReference type="AlphaFoldDB" id="A0A841GTI2"/>
<dbReference type="RefSeq" id="WP_183685567.1">
    <property type="nucleotide sequence ID" value="NZ_JACHIA010000003.1"/>
</dbReference>
<dbReference type="Pfam" id="PF07992">
    <property type="entry name" value="Pyr_redox_2"/>
    <property type="match status" value="1"/>
</dbReference>
<protein>
    <recommendedName>
        <fullName evidence="7">Thioredoxin reductase</fullName>
        <ecNumber evidence="7">1.8.1.9</ecNumber>
    </recommendedName>
</protein>
<dbReference type="SUPFAM" id="SSF51905">
    <property type="entry name" value="FAD/NAD(P)-binding domain"/>
    <property type="match status" value="1"/>
</dbReference>
<comment type="catalytic activity">
    <reaction evidence="7">
        <text>[thioredoxin]-dithiol + NADP(+) = [thioredoxin]-disulfide + NADPH + H(+)</text>
        <dbReference type="Rhea" id="RHEA:20345"/>
        <dbReference type="Rhea" id="RHEA-COMP:10698"/>
        <dbReference type="Rhea" id="RHEA-COMP:10700"/>
        <dbReference type="ChEBI" id="CHEBI:15378"/>
        <dbReference type="ChEBI" id="CHEBI:29950"/>
        <dbReference type="ChEBI" id="CHEBI:50058"/>
        <dbReference type="ChEBI" id="CHEBI:57783"/>
        <dbReference type="ChEBI" id="CHEBI:58349"/>
        <dbReference type="EC" id="1.8.1.9"/>
    </reaction>
</comment>
<keyword evidence="5" id="KW-1015">Disulfide bond</keyword>
<dbReference type="InterPro" id="IPR050097">
    <property type="entry name" value="Ferredoxin-NADP_redctase_2"/>
</dbReference>
<organism evidence="11 12">
    <name type="scientific">Longimicrobium terrae</name>
    <dbReference type="NCBI Taxonomy" id="1639882"/>
    <lineage>
        <taxon>Bacteria</taxon>
        <taxon>Pseudomonadati</taxon>
        <taxon>Gemmatimonadota</taxon>
        <taxon>Longimicrobiia</taxon>
        <taxon>Longimicrobiales</taxon>
        <taxon>Longimicrobiaceae</taxon>
        <taxon>Longimicrobium</taxon>
    </lineage>
</organism>
<evidence type="ECO:0000256" key="7">
    <source>
        <dbReference type="RuleBase" id="RU003880"/>
    </source>
</evidence>